<reference evidence="2 3" key="1">
    <citation type="submission" date="2019-03" db="EMBL/GenBank/DDBJ databases">
        <title>Genomic Encyclopedia of Type Strains, Phase IV (KMG-IV): sequencing the most valuable type-strain genomes for metagenomic binning, comparative biology and taxonomic classification.</title>
        <authorList>
            <person name="Goeker M."/>
        </authorList>
    </citation>
    <scope>NUCLEOTIDE SEQUENCE [LARGE SCALE GENOMIC DNA]</scope>
    <source>
        <strain evidence="2 3">DSM 102940</strain>
    </source>
</reference>
<dbReference type="Pfam" id="PF01863">
    <property type="entry name" value="YgjP-like"/>
    <property type="match status" value="1"/>
</dbReference>
<keyword evidence="3" id="KW-1185">Reference proteome</keyword>
<evidence type="ECO:0000313" key="2">
    <source>
        <dbReference type="EMBL" id="TCO70663.1"/>
    </source>
</evidence>
<dbReference type="Proteomes" id="UP000294919">
    <property type="component" value="Unassembled WGS sequence"/>
</dbReference>
<dbReference type="InterPro" id="IPR053136">
    <property type="entry name" value="UTP_pyrophosphatase-like"/>
</dbReference>
<sequence>MKFEFGTQTIAFDVQYRRRKTVEIGVEPPDRITVVAPYGTADAVVLELVGGKAKWIVQKLFEMHEIEYRRLEKEYINGESFMYLGRNYSLQIVDDPWVKQPVTKLYQGKFYIHTPTRDRDKLKKSMEQWYRQKTLEKVMDRMDYYLKFFDQTPTAVNVKEQKKRWASCTAKRELYFNWRCTMAPTWVFDYIVVHELCHMVYMDHSKAFWSLVERIMPDYEKRREWLKNYGIKMDL</sequence>
<evidence type="ECO:0000313" key="3">
    <source>
        <dbReference type="Proteomes" id="UP000294919"/>
    </source>
</evidence>
<dbReference type="PANTHER" id="PTHR30399:SF1">
    <property type="entry name" value="UTP PYROPHOSPHATASE"/>
    <property type="match status" value="1"/>
</dbReference>
<dbReference type="RefSeq" id="WP_243116680.1">
    <property type="nucleotide sequence ID" value="NZ_SLWV01000025.1"/>
</dbReference>
<organism evidence="2 3">
    <name type="scientific">Marinisporobacter balticus</name>
    <dbReference type="NCBI Taxonomy" id="2018667"/>
    <lineage>
        <taxon>Bacteria</taxon>
        <taxon>Bacillati</taxon>
        <taxon>Bacillota</taxon>
        <taxon>Clostridia</taxon>
        <taxon>Peptostreptococcales</taxon>
        <taxon>Thermotaleaceae</taxon>
        <taxon>Marinisporobacter</taxon>
    </lineage>
</organism>
<feature type="domain" description="YgjP-like metallopeptidase" evidence="1">
    <location>
        <begin position="20"/>
        <end position="228"/>
    </location>
</feature>
<proteinExistence type="predicted"/>
<comment type="caution">
    <text evidence="2">The sequence shown here is derived from an EMBL/GenBank/DDBJ whole genome shotgun (WGS) entry which is preliminary data.</text>
</comment>
<dbReference type="InterPro" id="IPR002725">
    <property type="entry name" value="YgjP-like_metallopeptidase"/>
</dbReference>
<accession>A0A4R2KB25</accession>
<gene>
    <name evidence="2" type="ORF">EV214_12533</name>
</gene>
<dbReference type="Gene3D" id="3.30.2010.10">
    <property type="entry name" value="Metalloproteases ('zincins'), catalytic domain"/>
    <property type="match status" value="1"/>
</dbReference>
<protein>
    <recommendedName>
        <fullName evidence="1">YgjP-like metallopeptidase domain-containing protein</fullName>
    </recommendedName>
</protein>
<dbReference type="EMBL" id="SLWV01000025">
    <property type="protein sequence ID" value="TCO70663.1"/>
    <property type="molecule type" value="Genomic_DNA"/>
</dbReference>
<evidence type="ECO:0000259" key="1">
    <source>
        <dbReference type="Pfam" id="PF01863"/>
    </source>
</evidence>
<dbReference type="AlphaFoldDB" id="A0A4R2KB25"/>
<name>A0A4R2KB25_9FIRM</name>
<dbReference type="PANTHER" id="PTHR30399">
    <property type="entry name" value="UNCHARACTERIZED PROTEIN YGJP"/>
    <property type="match status" value="1"/>
</dbReference>
<dbReference type="CDD" id="cd07344">
    <property type="entry name" value="M48_yhfN_like"/>
    <property type="match status" value="1"/>
</dbReference>